<dbReference type="Proteomes" id="UP000887540">
    <property type="component" value="Unplaced"/>
</dbReference>
<keyword evidence="3" id="KW-1185">Reference proteome</keyword>
<feature type="chain" id="PRO_5037502408" evidence="1">
    <location>
        <begin position="20"/>
        <end position="218"/>
    </location>
</feature>
<keyword evidence="1" id="KW-0732">Signal</keyword>
<dbReference type="AlphaFoldDB" id="A0A914CMZ8"/>
<evidence type="ECO:0000313" key="4">
    <source>
        <dbReference type="WBParaSite" id="ACRNAN_scaffold12091.g10131.t1"/>
    </source>
</evidence>
<evidence type="ECO:0000259" key="2">
    <source>
        <dbReference type="PROSITE" id="PS50041"/>
    </source>
</evidence>
<dbReference type="InterPro" id="IPR001304">
    <property type="entry name" value="C-type_lectin-like"/>
</dbReference>
<dbReference type="SUPFAM" id="SSF56436">
    <property type="entry name" value="C-type lectin-like"/>
    <property type="match status" value="2"/>
</dbReference>
<dbReference type="Pfam" id="PF00059">
    <property type="entry name" value="Lectin_C"/>
    <property type="match status" value="1"/>
</dbReference>
<evidence type="ECO:0000313" key="3">
    <source>
        <dbReference type="Proteomes" id="UP000887540"/>
    </source>
</evidence>
<feature type="domain" description="C-type lectin" evidence="2">
    <location>
        <begin position="30"/>
        <end position="145"/>
    </location>
</feature>
<accession>A0A914CMZ8</accession>
<proteinExistence type="predicted"/>
<name>A0A914CMZ8_9BILA</name>
<feature type="signal peptide" evidence="1">
    <location>
        <begin position="1"/>
        <end position="19"/>
    </location>
</feature>
<evidence type="ECO:0000256" key="1">
    <source>
        <dbReference type="SAM" id="SignalP"/>
    </source>
</evidence>
<organism evidence="3 4">
    <name type="scientific">Acrobeloides nanus</name>
    <dbReference type="NCBI Taxonomy" id="290746"/>
    <lineage>
        <taxon>Eukaryota</taxon>
        <taxon>Metazoa</taxon>
        <taxon>Ecdysozoa</taxon>
        <taxon>Nematoda</taxon>
        <taxon>Chromadorea</taxon>
        <taxon>Rhabditida</taxon>
        <taxon>Tylenchina</taxon>
        <taxon>Cephalobomorpha</taxon>
        <taxon>Cephaloboidea</taxon>
        <taxon>Cephalobidae</taxon>
        <taxon>Acrobeloides</taxon>
    </lineage>
</organism>
<dbReference type="InterPro" id="IPR050111">
    <property type="entry name" value="C-type_lectin/snaclec_domain"/>
</dbReference>
<dbReference type="CDD" id="cd00037">
    <property type="entry name" value="CLECT"/>
    <property type="match status" value="1"/>
</dbReference>
<dbReference type="WBParaSite" id="ACRNAN_scaffold12091.g10131.t1">
    <property type="protein sequence ID" value="ACRNAN_scaffold12091.g10131.t1"/>
    <property type="gene ID" value="ACRNAN_scaffold12091.g10131"/>
</dbReference>
<sequence>MHTFAFIFYILFLISNIFADCPSGTLSGPNKAYCYSVFNKPTDWNSAQANCISIGGYLARVDSAFTNEFFSKTAQANFTVPGRFWLGGAVINGSIGWSDGYNANYSNWAKGQPVIANGVDAIVMHLPNGLWYNENRLGKNPYICEVPIASSPCCTAGWTYFEQVNRCYMTLDVRINFWTDSKNSCLVAGGNLVSIHSDDDEFIVTGKFILSVKQKISW</sequence>
<protein>
    <submittedName>
        <fullName evidence="4">C-type lectin domain-containing protein</fullName>
    </submittedName>
</protein>
<dbReference type="InterPro" id="IPR016187">
    <property type="entry name" value="CTDL_fold"/>
</dbReference>
<dbReference type="InterPro" id="IPR016186">
    <property type="entry name" value="C-type_lectin-like/link_sf"/>
</dbReference>
<dbReference type="Gene3D" id="3.10.100.10">
    <property type="entry name" value="Mannose-Binding Protein A, subunit A"/>
    <property type="match status" value="2"/>
</dbReference>
<dbReference type="PROSITE" id="PS50041">
    <property type="entry name" value="C_TYPE_LECTIN_2"/>
    <property type="match status" value="1"/>
</dbReference>
<dbReference type="PANTHER" id="PTHR22803">
    <property type="entry name" value="MANNOSE, PHOSPHOLIPASE, LECTIN RECEPTOR RELATED"/>
    <property type="match status" value="1"/>
</dbReference>
<dbReference type="SMART" id="SM00034">
    <property type="entry name" value="CLECT"/>
    <property type="match status" value="1"/>
</dbReference>
<reference evidence="4" key="1">
    <citation type="submission" date="2022-11" db="UniProtKB">
        <authorList>
            <consortium name="WormBaseParasite"/>
        </authorList>
    </citation>
    <scope>IDENTIFICATION</scope>
</reference>